<gene>
    <name evidence="1" type="ORF">SAMN06265338_13411</name>
</gene>
<dbReference type="OrthoDB" id="7840472at2"/>
<dbReference type="Proteomes" id="UP000198418">
    <property type="component" value="Unassembled WGS sequence"/>
</dbReference>
<organism evidence="1 2">
    <name type="scientific">Rhodoblastus acidophilus</name>
    <name type="common">Rhodopseudomonas acidophila</name>
    <dbReference type="NCBI Taxonomy" id="1074"/>
    <lineage>
        <taxon>Bacteria</taxon>
        <taxon>Pseudomonadati</taxon>
        <taxon>Pseudomonadota</taxon>
        <taxon>Alphaproteobacteria</taxon>
        <taxon>Hyphomicrobiales</taxon>
        <taxon>Rhodoblastaceae</taxon>
        <taxon>Rhodoblastus</taxon>
    </lineage>
</organism>
<keyword evidence="2" id="KW-1185">Reference proteome</keyword>
<dbReference type="AlphaFoldDB" id="A0A212SEW4"/>
<protein>
    <submittedName>
        <fullName evidence="1">Uncharacterized protein</fullName>
    </submittedName>
</protein>
<evidence type="ECO:0000313" key="2">
    <source>
        <dbReference type="Proteomes" id="UP000198418"/>
    </source>
</evidence>
<reference evidence="2" key="1">
    <citation type="submission" date="2017-06" db="EMBL/GenBank/DDBJ databases">
        <authorList>
            <person name="Varghese N."/>
            <person name="Submissions S."/>
        </authorList>
    </citation>
    <scope>NUCLEOTIDE SEQUENCE [LARGE SCALE GENOMIC DNA]</scope>
    <source>
        <strain evidence="2">DSM 137</strain>
    </source>
</reference>
<sequence>MRLLVTYDAKAFSTMVAGMDAAASGAFRTQVAGVINKIGQEIHAGLIDPLKHQVGLHGSTIPRAIHDQPAGEGRLAYTLMTRGGDISLHYFGAHEGGGGVSAHPRDQQMFYSGAFMLSGPRGKRAASPKLNGQVYRNVAGGKWGGAIQKVKSGVFIPEEMVRGAARAAFERTVASRLPAEIGRLMTLIVGAR</sequence>
<proteinExistence type="predicted"/>
<evidence type="ECO:0000313" key="1">
    <source>
        <dbReference type="EMBL" id="SNB84238.1"/>
    </source>
</evidence>
<name>A0A212SEW4_RHOAC</name>
<accession>A0A212SEW4</accession>
<dbReference type="RefSeq" id="WP_088522621.1">
    <property type="nucleotide sequence ID" value="NZ_FYDG01000034.1"/>
</dbReference>
<dbReference type="EMBL" id="FYDG01000034">
    <property type="protein sequence ID" value="SNB84238.1"/>
    <property type="molecule type" value="Genomic_DNA"/>
</dbReference>